<dbReference type="GO" id="GO:0006874">
    <property type="term" value="P:intracellular calcium ion homeostasis"/>
    <property type="evidence" value="ECO:0007669"/>
    <property type="project" value="TreeGrafter"/>
</dbReference>
<dbReference type="EMBL" id="KN847524">
    <property type="protein sequence ID" value="KIV89901.1"/>
    <property type="molecule type" value="Genomic_DNA"/>
</dbReference>
<feature type="transmembrane region" description="Helical" evidence="9">
    <location>
        <begin position="976"/>
        <end position="993"/>
    </location>
</feature>
<dbReference type="RefSeq" id="XP_016221475.1">
    <property type="nucleotide sequence ID" value="XM_016372143.1"/>
</dbReference>
<accession>A0A0D1XP66</accession>
<dbReference type="Proteomes" id="UP000054302">
    <property type="component" value="Unassembled WGS sequence"/>
</dbReference>
<feature type="domain" description="Sodium/calcium exchanger membrane region" evidence="10">
    <location>
        <begin position="561"/>
        <end position="742"/>
    </location>
</feature>
<feature type="compositionally biased region" description="Basic residues" evidence="8">
    <location>
        <begin position="115"/>
        <end position="133"/>
    </location>
</feature>
<feature type="transmembrane region" description="Helical" evidence="9">
    <location>
        <begin position="527"/>
        <end position="547"/>
    </location>
</feature>
<feature type="transmembrane region" description="Helical" evidence="9">
    <location>
        <begin position="1112"/>
        <end position="1131"/>
    </location>
</feature>
<protein>
    <submittedName>
        <fullName evidence="12">Calcium/proton exchanger</fullName>
    </submittedName>
</protein>
<feature type="transmembrane region" description="Helical" evidence="9">
    <location>
        <begin position="1045"/>
        <end position="1069"/>
    </location>
</feature>
<feature type="transmembrane region" description="Helical" evidence="9">
    <location>
        <begin position="1009"/>
        <end position="1033"/>
    </location>
</feature>
<dbReference type="InterPro" id="IPR044880">
    <property type="entry name" value="NCX_ion-bd_dom_sf"/>
</dbReference>
<evidence type="ECO:0000313" key="12">
    <source>
        <dbReference type="EMBL" id="KIV89901.1"/>
    </source>
</evidence>
<comment type="similarity">
    <text evidence="2">Belongs to the Ca(2+):cation antiporter (CaCA) (TC 2.A.19) family.</text>
</comment>
<feature type="transmembrane region" description="Helical" evidence="9">
    <location>
        <begin position="1081"/>
        <end position="1100"/>
    </location>
</feature>
<evidence type="ECO:0000313" key="13">
    <source>
        <dbReference type="Proteomes" id="UP000054302"/>
    </source>
</evidence>
<keyword evidence="3" id="KW-0813">Transport</keyword>
<dbReference type="VEuPathDB" id="FungiDB:PV10_07261"/>
<feature type="transmembrane region" description="Helical" evidence="9">
    <location>
        <begin position="659"/>
        <end position="679"/>
    </location>
</feature>
<comment type="subcellular location">
    <subcellularLocation>
        <location evidence="1">Endomembrane system</location>
        <topology evidence="1">Multi-pass membrane protein</topology>
    </subcellularLocation>
</comment>
<feature type="transmembrane region" description="Helical" evidence="9">
    <location>
        <begin position="285"/>
        <end position="317"/>
    </location>
</feature>
<feature type="domain" description="Sodium/calcium exchanger membrane region" evidence="10">
    <location>
        <begin position="975"/>
        <end position="1127"/>
    </location>
</feature>
<evidence type="ECO:0000256" key="8">
    <source>
        <dbReference type="SAM" id="MobiDB-lite"/>
    </source>
</evidence>
<sequence length="1172" mass="129051">MPSDDAPPRSPRPNLTSNSQSTSTSPRPTQPSMRDPNESDLNAADQGPSIRRDYGMAPLNFYPSVPVAANLALASINTSAPSAHRPRSAPRPESPTQRPDRLESGSHLQSPQPTRARRPNTMRRISTARKKLPHRGEHFSVDDDPSEIDDDRPPQTPREASIPSLSRKESTVRRRTQAVVNTLPRVDSAEEDEAAEQIPDLDPADLETEADNSDILEQGDLQDMEDADLSDAESFTLKDRQLAINETHPFGIRIWKPALYKKNRSVEKTAEEDIHSSPSQIVSRWLWVFNCLWTVIFGWWLALAAFIAAVVCFLVAFEPSAAAYGNVFWSLGGYLFWPFGKFVKLEQDENYVDEDEGEGRSISEYERWQSGDLEYGRLMFGPTMTHTGSIVGRHRNSIDSASETDSLLDRGGRADRSDTAASSRAKRRLFGRGQWTLGRVIFFVFFYFNVAPLMLMVSMVCWFMVFWIPMGRVLLILLYHLRKRPLSLTFHRDVSYARSSTTPSSIVLCTYRAVGLKYWKYTIDGTNIFLINFLAVVVFVILDSFILKGALKLDIWLTSPALLFTLGLVSIIPLAYFIGQAVASISAQSSMGMGAAVNAFFSTVVEVYLYCIALQEGKGALVEGSIIGSIFAGILLLPGLSMCFGAIKRKTQRFNVKSAAATSTMLLFAVIAAFGPTLFYKIYGSHELICKSCSVDRDSEASRDCRQCYFRQVPAITDDFFIKAVRPYCWIAAVLLFSSYIIGLLFTLRTHAAVIWSTEGEEKRPHPVPTTAEISPTDTRHHSALNSQVLPAAHGSYVSRPAIRESQLYKRILGQSLRSAGFPEEGEGVAEHEATTSSKAKPRHTASESHYNGELPHVVPPKSSHGSDQAGSPMLRPVVPGLSEEDNKNLVRHVAEMAATAAAVAARDAVHNPRSTSYQTTHAYKADTAKIPRPGATRSNTVGDMLVRRPTEQPLPGAAEGGGHDAPNWSRAKSSIILLVATVAYAIVAEVLVDTVDVVLDSVEIDEKFLGITLFALVPNTTEFLNAISFAMNGNIALSMEIGSAYALQVCLLQIPAVVLFSAVSGQFVDPADLIDHTFNLIFPQWDMVTVILCVFLLSYMSGEGKSNYFKGSILVMTYLVVVLGFFFSGYTTMTIMGGDPNDTLAIMSSMAWQHNTVGGPAPARSISRREL</sequence>
<gene>
    <name evidence="12" type="ORF">PV10_07261</name>
</gene>
<feature type="transmembrane region" description="Helical" evidence="9">
    <location>
        <begin position="436"/>
        <end position="456"/>
    </location>
</feature>
<feature type="region of interest" description="Disordered" evidence="8">
    <location>
        <begin position="760"/>
        <end position="781"/>
    </location>
</feature>
<evidence type="ECO:0000256" key="3">
    <source>
        <dbReference type="ARBA" id="ARBA00022448"/>
    </source>
</evidence>
<dbReference type="STRING" id="212818.A0A0D1XP66"/>
<evidence type="ECO:0000256" key="9">
    <source>
        <dbReference type="SAM" id="Phobius"/>
    </source>
</evidence>
<evidence type="ECO:0000259" key="10">
    <source>
        <dbReference type="Pfam" id="PF01699"/>
    </source>
</evidence>
<dbReference type="Pfam" id="PF03733">
    <property type="entry name" value="YccF"/>
    <property type="match status" value="1"/>
</dbReference>
<dbReference type="InterPro" id="IPR004713">
    <property type="entry name" value="CaH_exchang"/>
</dbReference>
<feature type="domain" description="Inner membrane component" evidence="11">
    <location>
        <begin position="288"/>
        <end position="341"/>
    </location>
</feature>
<dbReference type="PANTHER" id="PTHR31503">
    <property type="entry name" value="VACUOLAR CALCIUM ION TRANSPORTER"/>
    <property type="match status" value="1"/>
</dbReference>
<proteinExistence type="inferred from homology"/>
<feature type="transmembrane region" description="Helical" evidence="9">
    <location>
        <begin position="559"/>
        <end position="579"/>
    </location>
</feature>
<dbReference type="AlphaFoldDB" id="A0A0D1XP66"/>
<feature type="region of interest" description="Disordered" evidence="8">
    <location>
        <begin position="1"/>
        <end position="61"/>
    </location>
</feature>
<keyword evidence="5 9" id="KW-1133">Transmembrane helix</keyword>
<feature type="transmembrane region" description="Helical" evidence="9">
    <location>
        <begin position="591"/>
        <end position="615"/>
    </location>
</feature>
<keyword evidence="7 9" id="KW-0472">Membrane</keyword>
<name>A0A0D1XP66_EXOME</name>
<evidence type="ECO:0000256" key="5">
    <source>
        <dbReference type="ARBA" id="ARBA00022989"/>
    </source>
</evidence>
<dbReference type="Pfam" id="PF01699">
    <property type="entry name" value="Na_Ca_ex"/>
    <property type="match status" value="2"/>
</dbReference>
<dbReference type="FunFam" id="1.20.1420.30:FF:000017">
    <property type="entry name" value="Calcium permease family membrane transporter"/>
    <property type="match status" value="1"/>
</dbReference>
<dbReference type="PANTHER" id="PTHR31503:SF10">
    <property type="entry name" value="VNX1 PROTEIN"/>
    <property type="match status" value="1"/>
</dbReference>
<dbReference type="GO" id="GO:0015369">
    <property type="term" value="F:calcium:proton antiporter activity"/>
    <property type="evidence" value="ECO:0007669"/>
    <property type="project" value="TreeGrafter"/>
</dbReference>
<evidence type="ECO:0000256" key="7">
    <source>
        <dbReference type="ARBA" id="ARBA00023136"/>
    </source>
</evidence>
<keyword evidence="4 9" id="KW-0812">Transmembrane</keyword>
<dbReference type="InterPro" id="IPR004837">
    <property type="entry name" value="NaCa_Exmemb"/>
</dbReference>
<feature type="transmembrane region" description="Helical" evidence="9">
    <location>
        <begin position="730"/>
        <end position="748"/>
    </location>
</feature>
<dbReference type="GO" id="GO:0012505">
    <property type="term" value="C:endomembrane system"/>
    <property type="evidence" value="ECO:0007669"/>
    <property type="project" value="UniProtKB-SubCell"/>
</dbReference>
<feature type="compositionally biased region" description="Low complexity" evidence="8">
    <location>
        <begin position="12"/>
        <end position="32"/>
    </location>
</feature>
<evidence type="ECO:0000259" key="11">
    <source>
        <dbReference type="Pfam" id="PF03733"/>
    </source>
</evidence>
<keyword evidence="13" id="KW-1185">Reference proteome</keyword>
<dbReference type="OrthoDB" id="16982at2759"/>
<evidence type="ECO:0000256" key="2">
    <source>
        <dbReference type="ARBA" id="ARBA00008170"/>
    </source>
</evidence>
<dbReference type="Gene3D" id="1.20.1420.30">
    <property type="entry name" value="NCX, central ion-binding region"/>
    <property type="match status" value="2"/>
</dbReference>
<keyword evidence="6" id="KW-0406">Ion transport</keyword>
<feature type="transmembrane region" description="Helical" evidence="9">
    <location>
        <begin position="462"/>
        <end position="481"/>
    </location>
</feature>
<dbReference type="InterPro" id="IPR005185">
    <property type="entry name" value="YccF"/>
</dbReference>
<organism evidence="12 13">
    <name type="scientific">Exophiala mesophila</name>
    <name type="common">Black yeast-like fungus</name>
    <dbReference type="NCBI Taxonomy" id="212818"/>
    <lineage>
        <taxon>Eukaryota</taxon>
        <taxon>Fungi</taxon>
        <taxon>Dikarya</taxon>
        <taxon>Ascomycota</taxon>
        <taxon>Pezizomycotina</taxon>
        <taxon>Eurotiomycetes</taxon>
        <taxon>Chaetothyriomycetidae</taxon>
        <taxon>Chaetothyriales</taxon>
        <taxon>Herpotrichiellaceae</taxon>
        <taxon>Exophiala</taxon>
    </lineage>
</organism>
<feature type="region of interest" description="Disordered" evidence="8">
    <location>
        <begin position="78"/>
        <end position="206"/>
    </location>
</feature>
<feature type="region of interest" description="Disordered" evidence="8">
    <location>
        <begin position="823"/>
        <end position="881"/>
    </location>
</feature>
<dbReference type="GO" id="GO:0005774">
    <property type="term" value="C:vacuolar membrane"/>
    <property type="evidence" value="ECO:0007669"/>
    <property type="project" value="UniProtKB-ARBA"/>
</dbReference>
<reference evidence="12 13" key="1">
    <citation type="submission" date="2015-01" db="EMBL/GenBank/DDBJ databases">
        <title>The Genome Sequence of Exophiala mesophila CBS40295.</title>
        <authorList>
            <consortium name="The Broad Institute Genomics Platform"/>
            <person name="Cuomo C."/>
            <person name="de Hoog S."/>
            <person name="Gorbushina A."/>
            <person name="Stielow B."/>
            <person name="Teixiera M."/>
            <person name="Abouelleil A."/>
            <person name="Chapman S.B."/>
            <person name="Priest M."/>
            <person name="Young S.K."/>
            <person name="Wortman J."/>
            <person name="Nusbaum C."/>
            <person name="Birren B."/>
        </authorList>
    </citation>
    <scope>NUCLEOTIDE SEQUENCE [LARGE SCALE GENOMIC DNA]</scope>
    <source>
        <strain evidence="12 13">CBS 40295</strain>
    </source>
</reference>
<evidence type="ECO:0000256" key="4">
    <source>
        <dbReference type="ARBA" id="ARBA00022692"/>
    </source>
</evidence>
<feature type="transmembrane region" description="Helical" evidence="9">
    <location>
        <begin position="627"/>
        <end position="647"/>
    </location>
</feature>
<evidence type="ECO:0000256" key="6">
    <source>
        <dbReference type="ARBA" id="ARBA00023065"/>
    </source>
</evidence>
<evidence type="ECO:0000256" key="1">
    <source>
        <dbReference type="ARBA" id="ARBA00004127"/>
    </source>
</evidence>
<dbReference type="GeneID" id="27325106"/>